<comment type="caution">
    <text evidence="1">The sequence shown here is derived from an EMBL/GenBank/DDBJ whole genome shotgun (WGS) entry which is preliminary data.</text>
</comment>
<protein>
    <recommendedName>
        <fullName evidence="3">WYL domain-containing protein</fullName>
    </recommendedName>
</protein>
<name>F9S2X7_9VIBR</name>
<sequence>MMLSTSKPTTHEQMLFAFELYHRIPRGRKVTAQDLKLELENAGIRRDIRTIQRNLDVVVQYLGVDKDTSSKPYGYSKRFTSYLGFNASEMVLLALAEKTLLSSFSKQTSPAIQRAFQMLREQSPVTLKFKSETQLQEKVAVLQSPKSIRDFSLNVLDSLSYALCYQYNVNLSLTSKKQTFKVKPLGILQLADELVLVAEHQEGGINTHKLSDIQSLEVSTFQFEYPKNFNLSSYIPDLTTSKIKESPTSYHA</sequence>
<dbReference type="AlphaFoldDB" id="F9S2X7"/>
<evidence type="ECO:0008006" key="3">
    <source>
        <dbReference type="Google" id="ProtNLM"/>
    </source>
</evidence>
<keyword evidence="2" id="KW-1185">Reference proteome</keyword>
<dbReference type="Proteomes" id="UP000004605">
    <property type="component" value="Unassembled WGS sequence"/>
</dbReference>
<evidence type="ECO:0000313" key="2">
    <source>
        <dbReference type="Proteomes" id="UP000004605"/>
    </source>
</evidence>
<proteinExistence type="predicted"/>
<accession>F9S2X7</accession>
<dbReference type="EMBL" id="AFWF01000159">
    <property type="protein sequence ID" value="EGU38800.1"/>
    <property type="molecule type" value="Genomic_DNA"/>
</dbReference>
<organism evidence="1 2">
    <name type="scientific">Vibrio ichthyoenteri ATCC 700023</name>
    <dbReference type="NCBI Taxonomy" id="870968"/>
    <lineage>
        <taxon>Bacteria</taxon>
        <taxon>Pseudomonadati</taxon>
        <taxon>Pseudomonadota</taxon>
        <taxon>Gammaproteobacteria</taxon>
        <taxon>Vibrionales</taxon>
        <taxon>Vibrionaceae</taxon>
        <taxon>Vibrio</taxon>
    </lineage>
</organism>
<reference evidence="1 2" key="1">
    <citation type="journal article" date="2012" name="Int. J. Syst. Evol. Microbiol.">
        <title>Vibrio caribbeanicus sp. nov., isolated from the marine sponge Scleritoderma cyanea.</title>
        <authorList>
            <person name="Hoffmann M."/>
            <person name="Monday S.R."/>
            <person name="Allard M.W."/>
            <person name="Strain E.A."/>
            <person name="Whittaker P."/>
            <person name="Naum M."/>
            <person name="McCarthy P.J."/>
            <person name="Lopez J.V."/>
            <person name="Fischer M."/>
            <person name="Brown E.W."/>
        </authorList>
    </citation>
    <scope>NUCLEOTIDE SEQUENCE [LARGE SCALE GENOMIC DNA]</scope>
    <source>
        <strain evidence="1 2">ATCC 700023</strain>
    </source>
</reference>
<gene>
    <name evidence="1" type="ORF">VII00023_15001</name>
</gene>
<evidence type="ECO:0000313" key="1">
    <source>
        <dbReference type="EMBL" id="EGU38800.1"/>
    </source>
</evidence>